<gene>
    <name evidence="23" type="primary">coxB</name>
    <name evidence="23" type="ORF">C4K68_16225</name>
</gene>
<dbReference type="Pfam" id="PF00116">
    <property type="entry name" value="COX2"/>
    <property type="match status" value="1"/>
</dbReference>
<dbReference type="GO" id="GO:0005507">
    <property type="term" value="F:copper ion binding"/>
    <property type="evidence" value="ECO:0007669"/>
    <property type="project" value="InterPro"/>
</dbReference>
<dbReference type="SUPFAM" id="SSF46626">
    <property type="entry name" value="Cytochrome c"/>
    <property type="match status" value="1"/>
</dbReference>
<keyword evidence="3 17" id="KW-0813">Transport</keyword>
<evidence type="ECO:0000256" key="3">
    <source>
        <dbReference type="ARBA" id="ARBA00022448"/>
    </source>
</evidence>
<evidence type="ECO:0000313" key="23">
    <source>
        <dbReference type="EMBL" id="PPC76330.1"/>
    </source>
</evidence>
<dbReference type="GO" id="GO:0020037">
    <property type="term" value="F:heme binding"/>
    <property type="evidence" value="ECO:0007669"/>
    <property type="project" value="InterPro"/>
</dbReference>
<dbReference type="PRINTS" id="PR01166">
    <property type="entry name" value="CYCOXIDASEII"/>
</dbReference>
<keyword evidence="9 17" id="KW-0249">Electron transport</keyword>
<dbReference type="InterPro" id="IPR011759">
    <property type="entry name" value="Cyt_c_oxidase_su2_TM_dom"/>
</dbReference>
<keyword evidence="6 17" id="KW-0812">Transmembrane</keyword>
<evidence type="ECO:0000256" key="5">
    <source>
        <dbReference type="ARBA" id="ARBA00022660"/>
    </source>
</evidence>
<sequence>MVELNLTKGYRLFIALYLVVPQVSADLKYNMPVGVTEVSHAVHSLHMTIFWICVAIAVIVFGVMFWSIFHHRKSRGAKAAQFHENTLVEIIWTLIPLVILVAMAVPATATLIKMYDTSDADVDIQITGYQWKWHYKYVNDDIEFFSTLSTPADQIKNEAPKDTNYLLEVDQPLVLPVGKKVRFLVTSNDVIHSWWVPDLAVKRDAIPGFINEAWTKIERSGTYRGQCAELCGKDHGFMPIVVEAKSEQEYSAWVANKQAEKEAAKQAAAASATKEWSHDELMAEGEKVYARICAACHQPTGMGIPSVFPALKGSPVATGNVQEHINIVLHGRPGTAMQAFAQQLSTTELAAVITYERNAWDNNTGDTVLPQAIQAVLDKQ</sequence>
<dbReference type="Pfam" id="PF13442">
    <property type="entry name" value="Cytochrome_CBB3"/>
    <property type="match status" value="1"/>
</dbReference>
<dbReference type="AlphaFoldDB" id="A0A2S5KNL2"/>
<dbReference type="Gene3D" id="1.10.760.10">
    <property type="entry name" value="Cytochrome c-like domain"/>
    <property type="match status" value="1"/>
</dbReference>
<evidence type="ECO:0000256" key="9">
    <source>
        <dbReference type="ARBA" id="ARBA00022982"/>
    </source>
</evidence>
<feature type="domain" description="Cytochrome oxidase subunit II transmembrane region profile" evidence="21">
    <location>
        <begin position="21"/>
        <end position="118"/>
    </location>
</feature>
<feature type="domain" description="Cytochrome c" evidence="22">
    <location>
        <begin position="280"/>
        <end position="360"/>
    </location>
</feature>
<evidence type="ECO:0000313" key="24">
    <source>
        <dbReference type="Proteomes" id="UP000238196"/>
    </source>
</evidence>
<feature type="transmembrane region" description="Helical" evidence="19">
    <location>
        <begin position="90"/>
        <end position="112"/>
    </location>
</feature>
<dbReference type="EMBL" id="PRLP01000054">
    <property type="protein sequence ID" value="PPC76330.1"/>
    <property type="molecule type" value="Genomic_DNA"/>
</dbReference>
<dbReference type="InterPro" id="IPR002429">
    <property type="entry name" value="CcO_II-like_C"/>
</dbReference>
<dbReference type="NCBIfam" id="TIGR02866">
    <property type="entry name" value="CoxB"/>
    <property type="match status" value="1"/>
</dbReference>
<evidence type="ECO:0000256" key="6">
    <source>
        <dbReference type="ARBA" id="ARBA00022692"/>
    </source>
</evidence>
<dbReference type="GO" id="GO:0016491">
    <property type="term" value="F:oxidoreductase activity"/>
    <property type="evidence" value="ECO:0007669"/>
    <property type="project" value="InterPro"/>
</dbReference>
<keyword evidence="12 18" id="KW-0186">Copper</keyword>
<evidence type="ECO:0000259" key="21">
    <source>
        <dbReference type="PROSITE" id="PS50999"/>
    </source>
</evidence>
<evidence type="ECO:0000256" key="17">
    <source>
        <dbReference type="RuleBase" id="RU000456"/>
    </source>
</evidence>
<dbReference type="PANTHER" id="PTHR22888">
    <property type="entry name" value="CYTOCHROME C OXIDASE, SUBUNIT II"/>
    <property type="match status" value="1"/>
</dbReference>
<dbReference type="InterPro" id="IPR001505">
    <property type="entry name" value="Copper_CuA"/>
</dbReference>
<comment type="cofactor">
    <cofactor evidence="18">
        <name>Cu cation</name>
        <dbReference type="ChEBI" id="CHEBI:23378"/>
    </cofactor>
    <text evidence="18">Binds a copper A center.</text>
</comment>
<dbReference type="OrthoDB" id="5289027at2"/>
<feature type="transmembrane region" description="Helical" evidence="19">
    <location>
        <begin position="49"/>
        <end position="69"/>
    </location>
</feature>
<evidence type="ECO:0000256" key="4">
    <source>
        <dbReference type="ARBA" id="ARBA00022617"/>
    </source>
</evidence>
<dbReference type="InterPro" id="IPR014222">
    <property type="entry name" value="Cyt_c_oxidase_su2"/>
</dbReference>
<evidence type="ECO:0000256" key="1">
    <source>
        <dbReference type="ARBA" id="ARBA00004141"/>
    </source>
</evidence>
<dbReference type="Pfam" id="PF02790">
    <property type="entry name" value="COX2_TM"/>
    <property type="match status" value="1"/>
</dbReference>
<comment type="similarity">
    <text evidence="2 17">Belongs to the cytochrome c oxidase subunit 2 family.</text>
</comment>
<dbReference type="PROSITE" id="PS00078">
    <property type="entry name" value="COX2"/>
    <property type="match status" value="1"/>
</dbReference>
<dbReference type="InterPro" id="IPR036257">
    <property type="entry name" value="Cyt_c_oxidase_su2_TM_sf"/>
</dbReference>
<reference evidence="23 24" key="1">
    <citation type="submission" date="2018-02" db="EMBL/GenBank/DDBJ databases">
        <title>novel marine gammaproteobacteria from coastal saline agro ecosystem.</title>
        <authorList>
            <person name="Krishnan R."/>
            <person name="Ramesh Kumar N."/>
        </authorList>
    </citation>
    <scope>NUCLEOTIDE SEQUENCE [LARGE SCALE GENOMIC DNA]</scope>
    <source>
        <strain evidence="23 24">228</strain>
    </source>
</reference>
<evidence type="ECO:0000256" key="7">
    <source>
        <dbReference type="ARBA" id="ARBA00022723"/>
    </source>
</evidence>
<evidence type="ECO:0000256" key="19">
    <source>
        <dbReference type="SAM" id="Phobius"/>
    </source>
</evidence>
<dbReference type="PROSITE" id="PS51007">
    <property type="entry name" value="CYTC"/>
    <property type="match status" value="1"/>
</dbReference>
<feature type="domain" description="Cytochrome oxidase subunit II copper A binding" evidence="20">
    <location>
        <begin position="119"/>
        <end position="256"/>
    </location>
</feature>
<dbReference type="GO" id="GO:0005886">
    <property type="term" value="C:plasma membrane"/>
    <property type="evidence" value="ECO:0007669"/>
    <property type="project" value="UniProtKB-SubCell"/>
</dbReference>
<dbReference type="PROSITE" id="PS50999">
    <property type="entry name" value="COX2_TM"/>
    <property type="match status" value="1"/>
</dbReference>
<evidence type="ECO:0000256" key="15">
    <source>
        <dbReference type="ARBA" id="ARBA00047816"/>
    </source>
</evidence>
<keyword evidence="10 19" id="KW-1133">Transmembrane helix</keyword>
<dbReference type="InterPro" id="IPR036909">
    <property type="entry name" value="Cyt_c-like_dom_sf"/>
</dbReference>
<evidence type="ECO:0000256" key="12">
    <source>
        <dbReference type="ARBA" id="ARBA00023008"/>
    </source>
</evidence>
<evidence type="ECO:0000256" key="14">
    <source>
        <dbReference type="ARBA" id="ARBA00024688"/>
    </source>
</evidence>
<dbReference type="SUPFAM" id="SSF81464">
    <property type="entry name" value="Cytochrome c oxidase subunit II-like, transmembrane region"/>
    <property type="match status" value="1"/>
</dbReference>
<accession>A0A2S5KNL2</accession>
<keyword evidence="7 16" id="KW-0479">Metal-binding</keyword>
<dbReference type="Gene3D" id="1.10.287.90">
    <property type="match status" value="1"/>
</dbReference>
<dbReference type="GO" id="GO:0004129">
    <property type="term" value="F:cytochrome-c oxidase activity"/>
    <property type="evidence" value="ECO:0007669"/>
    <property type="project" value="UniProtKB-EC"/>
</dbReference>
<proteinExistence type="inferred from homology"/>
<dbReference type="EC" id="7.1.1.9" evidence="18"/>
<dbReference type="InterPro" id="IPR009056">
    <property type="entry name" value="Cyt_c-like_dom"/>
</dbReference>
<dbReference type="PANTHER" id="PTHR22888:SF9">
    <property type="entry name" value="CYTOCHROME C OXIDASE SUBUNIT 2"/>
    <property type="match status" value="1"/>
</dbReference>
<evidence type="ECO:0000256" key="10">
    <source>
        <dbReference type="ARBA" id="ARBA00022989"/>
    </source>
</evidence>
<evidence type="ECO:0000256" key="11">
    <source>
        <dbReference type="ARBA" id="ARBA00023004"/>
    </source>
</evidence>
<dbReference type="InterPro" id="IPR045187">
    <property type="entry name" value="CcO_II"/>
</dbReference>
<evidence type="ECO:0000256" key="13">
    <source>
        <dbReference type="ARBA" id="ARBA00023136"/>
    </source>
</evidence>
<comment type="caution">
    <text evidence="23">The sequence shown here is derived from an EMBL/GenBank/DDBJ whole genome shotgun (WGS) entry which is preliminary data.</text>
</comment>
<dbReference type="GO" id="GO:0042773">
    <property type="term" value="P:ATP synthesis coupled electron transport"/>
    <property type="evidence" value="ECO:0007669"/>
    <property type="project" value="TreeGrafter"/>
</dbReference>
<evidence type="ECO:0000259" key="22">
    <source>
        <dbReference type="PROSITE" id="PS51007"/>
    </source>
</evidence>
<keyword evidence="8" id="KW-1278">Translocase</keyword>
<dbReference type="SUPFAM" id="SSF49503">
    <property type="entry name" value="Cupredoxins"/>
    <property type="match status" value="1"/>
</dbReference>
<dbReference type="Proteomes" id="UP000238196">
    <property type="component" value="Unassembled WGS sequence"/>
</dbReference>
<organism evidence="23 24">
    <name type="scientific">Proteobacteria bacterium 228</name>
    <dbReference type="NCBI Taxonomy" id="2083153"/>
    <lineage>
        <taxon>Bacteria</taxon>
        <taxon>Pseudomonadati</taxon>
        <taxon>Pseudomonadota</taxon>
    </lineage>
</organism>
<evidence type="ECO:0000259" key="20">
    <source>
        <dbReference type="PROSITE" id="PS50857"/>
    </source>
</evidence>
<protein>
    <recommendedName>
        <fullName evidence="18">Cytochrome c oxidase subunit 2</fullName>
        <ecNumber evidence="18">7.1.1.9</ecNumber>
    </recommendedName>
</protein>
<keyword evidence="11 16" id="KW-0408">Iron</keyword>
<dbReference type="InterPro" id="IPR008972">
    <property type="entry name" value="Cupredoxin"/>
</dbReference>
<evidence type="ECO:0000256" key="16">
    <source>
        <dbReference type="PROSITE-ProRule" id="PRU00433"/>
    </source>
</evidence>
<evidence type="ECO:0000256" key="2">
    <source>
        <dbReference type="ARBA" id="ARBA00007866"/>
    </source>
</evidence>
<comment type="catalytic activity">
    <reaction evidence="15 18">
        <text>4 Fe(II)-[cytochrome c] + O2 + 8 H(+)(in) = 4 Fe(III)-[cytochrome c] + 2 H2O + 4 H(+)(out)</text>
        <dbReference type="Rhea" id="RHEA:11436"/>
        <dbReference type="Rhea" id="RHEA-COMP:10350"/>
        <dbReference type="Rhea" id="RHEA-COMP:14399"/>
        <dbReference type="ChEBI" id="CHEBI:15377"/>
        <dbReference type="ChEBI" id="CHEBI:15378"/>
        <dbReference type="ChEBI" id="CHEBI:15379"/>
        <dbReference type="ChEBI" id="CHEBI:29033"/>
        <dbReference type="ChEBI" id="CHEBI:29034"/>
        <dbReference type="EC" id="7.1.1.9"/>
    </reaction>
</comment>
<comment type="subcellular location">
    <subcellularLocation>
        <location evidence="17">Cell membrane</location>
        <topology evidence="17">Multi-pass membrane protein</topology>
    </subcellularLocation>
    <subcellularLocation>
        <location evidence="1">Membrane</location>
        <topology evidence="1">Multi-pass membrane protein</topology>
    </subcellularLocation>
</comment>
<keyword evidence="13 19" id="KW-0472">Membrane</keyword>
<evidence type="ECO:0000256" key="18">
    <source>
        <dbReference type="RuleBase" id="RU004024"/>
    </source>
</evidence>
<dbReference type="Gene3D" id="2.60.40.420">
    <property type="entry name" value="Cupredoxins - blue copper proteins"/>
    <property type="match status" value="1"/>
</dbReference>
<name>A0A2S5KNL2_9PROT</name>
<dbReference type="PROSITE" id="PS50857">
    <property type="entry name" value="COX2_CUA"/>
    <property type="match status" value="1"/>
</dbReference>
<keyword evidence="5 17" id="KW-0679">Respiratory chain</keyword>
<evidence type="ECO:0000256" key="8">
    <source>
        <dbReference type="ARBA" id="ARBA00022967"/>
    </source>
</evidence>
<comment type="function">
    <text evidence="14 18">Subunits I and II form the functional core of the enzyme complex. Electrons originating in cytochrome c are transferred via heme a and Cu(A) to the binuclear center formed by heme a3 and Cu(B).</text>
</comment>
<keyword evidence="4 16" id="KW-0349">Heme</keyword>